<reference evidence="8" key="2">
    <citation type="submission" date="2014-03" db="EMBL/GenBank/DDBJ databases">
        <title>The whipworm genome and dual-species transcriptomics of an intimate host-pathogen interaction.</title>
        <authorList>
            <person name="Foth B.J."/>
            <person name="Tsai I.J."/>
            <person name="Reid A.J."/>
            <person name="Bancroft A.J."/>
            <person name="Nichol S."/>
            <person name="Tracey A."/>
            <person name="Holroyd N."/>
            <person name="Cotton J.A."/>
            <person name="Stanley E.J."/>
            <person name="Zarowiecki M."/>
            <person name="Liu J.Z."/>
            <person name="Huckvale T."/>
            <person name="Cooper P.J."/>
            <person name="Grencis R.K."/>
            <person name="Berriman M."/>
        </authorList>
    </citation>
    <scope>NUCLEOTIDE SEQUENCE [LARGE SCALE GENOMIC DNA]</scope>
</reference>
<feature type="transmembrane region" description="Helical" evidence="6">
    <location>
        <begin position="61"/>
        <end position="88"/>
    </location>
</feature>
<keyword evidence="2 6" id="KW-0812">Transmembrane</keyword>
<sequence>MSKGAVFLLGIFLAACSLAIFVFTHFPPLEAEEKRAVKVPRSLEDARLLGLILRKYKEKHYCAVLGAIVIAYVFLQSFAIPGSVFLSILSGYLFPFWTALAVVCLCSAIGASNCYVLSSLFGKSLIVRLWPERFDEWSRKVAENAEHMVFYVIFLRITPIFPNWSINVAAPFVEVPFRAFFLGTFLGVAPPSLLFIQAGKSLNELVTMDNPLAPKRVAILILVALLSLLPVYGRDWMEKGMANFKLLAVLKDSQPLEVVAIVQSINKCLTVNNPE</sequence>
<protein>
    <submittedName>
        <fullName evidence="8">Transmembrane protein 41B</fullName>
    </submittedName>
</protein>
<dbReference type="AlphaFoldDB" id="A0A077ZG50"/>
<feature type="transmembrane region" description="Helical" evidence="6">
    <location>
        <begin position="148"/>
        <end position="165"/>
    </location>
</feature>
<proteinExistence type="inferred from homology"/>
<keyword evidence="9" id="KW-1185">Reference proteome</keyword>
<keyword evidence="4 6" id="KW-0472">Membrane</keyword>
<dbReference type="Proteomes" id="UP000030665">
    <property type="component" value="Unassembled WGS sequence"/>
</dbReference>
<comment type="subcellular location">
    <subcellularLocation>
        <location evidence="1">Membrane</location>
        <topology evidence="1">Multi-pass membrane protein</topology>
    </subcellularLocation>
</comment>
<dbReference type="GO" id="GO:0005789">
    <property type="term" value="C:endoplasmic reticulum membrane"/>
    <property type="evidence" value="ECO:0007669"/>
    <property type="project" value="TreeGrafter"/>
</dbReference>
<dbReference type="STRING" id="36087.A0A077ZG50"/>
<dbReference type="PANTHER" id="PTHR43220">
    <property type="match status" value="1"/>
</dbReference>
<dbReference type="InterPro" id="IPR045014">
    <property type="entry name" value="TM41A/B"/>
</dbReference>
<evidence type="ECO:0000313" key="8">
    <source>
        <dbReference type="EMBL" id="CDW57620.1"/>
    </source>
</evidence>
<feature type="transmembrane region" description="Helical" evidence="6">
    <location>
        <begin position="217"/>
        <end position="233"/>
    </location>
</feature>
<dbReference type="GO" id="GO:0000045">
    <property type="term" value="P:autophagosome assembly"/>
    <property type="evidence" value="ECO:0007669"/>
    <property type="project" value="TreeGrafter"/>
</dbReference>
<feature type="transmembrane region" description="Helical" evidence="6">
    <location>
        <begin position="6"/>
        <end position="26"/>
    </location>
</feature>
<evidence type="ECO:0000256" key="1">
    <source>
        <dbReference type="ARBA" id="ARBA00004141"/>
    </source>
</evidence>
<dbReference type="EMBL" id="HG806190">
    <property type="protein sequence ID" value="CDW57620.1"/>
    <property type="molecule type" value="Genomic_DNA"/>
</dbReference>
<gene>
    <name evidence="8" type="ORF">TTRE_0000591201</name>
</gene>
<keyword evidence="3 6" id="KW-1133">Transmembrane helix</keyword>
<dbReference type="InterPro" id="IPR032816">
    <property type="entry name" value="VTT_dom"/>
</dbReference>
<name>A0A077ZG50_TRITR</name>
<accession>A0A077ZG50</accession>
<evidence type="ECO:0000256" key="5">
    <source>
        <dbReference type="ARBA" id="ARBA00025797"/>
    </source>
</evidence>
<evidence type="ECO:0000256" key="2">
    <source>
        <dbReference type="ARBA" id="ARBA00022692"/>
    </source>
</evidence>
<evidence type="ECO:0000256" key="3">
    <source>
        <dbReference type="ARBA" id="ARBA00022989"/>
    </source>
</evidence>
<evidence type="ECO:0000256" key="6">
    <source>
        <dbReference type="SAM" id="Phobius"/>
    </source>
</evidence>
<dbReference type="OrthoDB" id="3364966at2759"/>
<organism evidence="8 9">
    <name type="scientific">Trichuris trichiura</name>
    <name type="common">Whipworm</name>
    <name type="synonym">Trichocephalus trichiurus</name>
    <dbReference type="NCBI Taxonomy" id="36087"/>
    <lineage>
        <taxon>Eukaryota</taxon>
        <taxon>Metazoa</taxon>
        <taxon>Ecdysozoa</taxon>
        <taxon>Nematoda</taxon>
        <taxon>Enoplea</taxon>
        <taxon>Dorylaimia</taxon>
        <taxon>Trichinellida</taxon>
        <taxon>Trichuridae</taxon>
        <taxon>Trichuris</taxon>
    </lineage>
</organism>
<evidence type="ECO:0000259" key="7">
    <source>
        <dbReference type="Pfam" id="PF09335"/>
    </source>
</evidence>
<feature type="transmembrane region" description="Helical" evidence="6">
    <location>
        <begin position="177"/>
        <end position="196"/>
    </location>
</feature>
<feature type="transmembrane region" description="Helical" evidence="6">
    <location>
        <begin position="94"/>
        <end position="118"/>
    </location>
</feature>
<comment type="similarity">
    <text evidence="5">Belongs to the TMEM41 family.</text>
</comment>
<evidence type="ECO:0000313" key="9">
    <source>
        <dbReference type="Proteomes" id="UP000030665"/>
    </source>
</evidence>
<evidence type="ECO:0000256" key="4">
    <source>
        <dbReference type="ARBA" id="ARBA00023136"/>
    </source>
</evidence>
<dbReference type="PANTHER" id="PTHR43220:SF18">
    <property type="entry name" value="TRANSMEMBRANE PROTEIN 41B"/>
    <property type="match status" value="1"/>
</dbReference>
<dbReference type="Pfam" id="PF09335">
    <property type="entry name" value="VTT_dom"/>
    <property type="match status" value="1"/>
</dbReference>
<dbReference type="PROSITE" id="PS51257">
    <property type="entry name" value="PROKAR_LIPOPROTEIN"/>
    <property type="match status" value="1"/>
</dbReference>
<feature type="domain" description="VTT" evidence="7">
    <location>
        <begin position="80"/>
        <end position="200"/>
    </location>
</feature>
<reference evidence="8" key="1">
    <citation type="submission" date="2014-01" db="EMBL/GenBank/DDBJ databases">
        <authorList>
            <person name="Aslett M."/>
        </authorList>
    </citation>
    <scope>NUCLEOTIDE SEQUENCE</scope>
</reference>